<dbReference type="EMBL" id="GBRH01179994">
    <property type="protein sequence ID" value="JAE17902.1"/>
    <property type="molecule type" value="Transcribed_RNA"/>
</dbReference>
<dbReference type="AlphaFoldDB" id="A0A0A9G057"/>
<keyword evidence="1" id="KW-0472">Membrane</keyword>
<evidence type="ECO:0000256" key="1">
    <source>
        <dbReference type="SAM" id="Phobius"/>
    </source>
</evidence>
<keyword evidence="1" id="KW-1133">Transmembrane helix</keyword>
<feature type="transmembrane region" description="Helical" evidence="1">
    <location>
        <begin position="16"/>
        <end position="36"/>
    </location>
</feature>
<evidence type="ECO:0000313" key="2">
    <source>
        <dbReference type="EMBL" id="JAE17902.1"/>
    </source>
</evidence>
<name>A0A0A9G057_ARUDO</name>
<sequence length="64" mass="7378">MFKYILQKDTKKLTPLLEAAFCPYLLCISGLCNMLLDLIRSQRRKVAQVFHGCWFIALDLVSLS</sequence>
<reference evidence="2" key="2">
    <citation type="journal article" date="2015" name="Data Brief">
        <title>Shoot transcriptome of the giant reed, Arundo donax.</title>
        <authorList>
            <person name="Barrero R.A."/>
            <person name="Guerrero F.D."/>
            <person name="Moolhuijzen P."/>
            <person name="Goolsby J.A."/>
            <person name="Tidwell J."/>
            <person name="Bellgard S.E."/>
            <person name="Bellgard M.I."/>
        </authorList>
    </citation>
    <scope>NUCLEOTIDE SEQUENCE</scope>
    <source>
        <tissue evidence="2">Shoot tissue taken approximately 20 cm above the soil surface</tissue>
    </source>
</reference>
<proteinExistence type="predicted"/>
<reference evidence="2" key="1">
    <citation type="submission" date="2014-09" db="EMBL/GenBank/DDBJ databases">
        <authorList>
            <person name="Magalhaes I.L.F."/>
            <person name="Oliveira U."/>
            <person name="Santos F.R."/>
            <person name="Vidigal T.H.D.A."/>
            <person name="Brescovit A.D."/>
            <person name="Santos A.J."/>
        </authorList>
    </citation>
    <scope>NUCLEOTIDE SEQUENCE</scope>
    <source>
        <tissue evidence="2">Shoot tissue taken approximately 20 cm above the soil surface</tissue>
    </source>
</reference>
<protein>
    <submittedName>
        <fullName evidence="2">Uncharacterized protein</fullName>
    </submittedName>
</protein>
<accession>A0A0A9G057</accession>
<organism evidence="2">
    <name type="scientific">Arundo donax</name>
    <name type="common">Giant reed</name>
    <name type="synonym">Donax arundinaceus</name>
    <dbReference type="NCBI Taxonomy" id="35708"/>
    <lineage>
        <taxon>Eukaryota</taxon>
        <taxon>Viridiplantae</taxon>
        <taxon>Streptophyta</taxon>
        <taxon>Embryophyta</taxon>
        <taxon>Tracheophyta</taxon>
        <taxon>Spermatophyta</taxon>
        <taxon>Magnoliopsida</taxon>
        <taxon>Liliopsida</taxon>
        <taxon>Poales</taxon>
        <taxon>Poaceae</taxon>
        <taxon>PACMAD clade</taxon>
        <taxon>Arundinoideae</taxon>
        <taxon>Arundineae</taxon>
        <taxon>Arundo</taxon>
    </lineage>
</organism>
<keyword evidence="1" id="KW-0812">Transmembrane</keyword>